<protein>
    <submittedName>
        <fullName evidence="1">Uncharacterized protein</fullName>
    </submittedName>
</protein>
<comment type="caution">
    <text evidence="1">The sequence shown here is derived from an EMBL/GenBank/DDBJ whole genome shotgun (WGS) entry which is preliminary data.</text>
</comment>
<accession>A0A3S3MXG0</accession>
<evidence type="ECO:0000313" key="2">
    <source>
        <dbReference type="Proteomes" id="UP000285970"/>
    </source>
</evidence>
<organism evidence="1 2">
    <name type="scientific">Microbacterium enclense</name>
    <dbReference type="NCBI Taxonomy" id="993073"/>
    <lineage>
        <taxon>Bacteria</taxon>
        <taxon>Bacillati</taxon>
        <taxon>Actinomycetota</taxon>
        <taxon>Actinomycetes</taxon>
        <taxon>Micrococcales</taxon>
        <taxon>Microbacteriaceae</taxon>
        <taxon>Microbacterium</taxon>
    </lineage>
</organism>
<name>A0A3S3MXG0_9MICO</name>
<gene>
    <name evidence="1" type="ORF">D8Y23_10100</name>
</gene>
<proteinExistence type="predicted"/>
<dbReference type="Proteomes" id="UP000285970">
    <property type="component" value="Unassembled WGS sequence"/>
</dbReference>
<sequence length="152" mass="16866">MNLASYIGLLHAGEEVLAQSFRQLADGHGDEPDVFHLCHTLAKQCDEHGRRLGPVVERYGETPDAEPERFHADAMSESRSGPLGLLRDLQDLHALVGFVDTTWTVVKQAALALRDEELLAIIDDCERQTKLQQDWLSTRLKQAAPQALLVAS</sequence>
<dbReference type="OrthoDB" id="669978at2"/>
<reference evidence="1 2" key="1">
    <citation type="journal article" date="2018" name="Front. Microbiol.">
        <title>Novel Insights Into Bacterial Dimethylsulfoniopropionate Catabolism in the East China Sea.</title>
        <authorList>
            <person name="Liu J."/>
            <person name="Liu J."/>
            <person name="Zhang S.H."/>
            <person name="Liang J."/>
            <person name="Lin H."/>
            <person name="Song D."/>
            <person name="Yang G.P."/>
            <person name="Todd J.D."/>
            <person name="Zhang X.H."/>
        </authorList>
    </citation>
    <scope>NUCLEOTIDE SEQUENCE [LARGE SCALE GENOMIC DNA]</scope>
    <source>
        <strain evidence="1 2">ZYFD042</strain>
    </source>
</reference>
<dbReference type="RefSeq" id="WP_128218007.1">
    <property type="nucleotide sequence ID" value="NZ_RBZY01000032.1"/>
</dbReference>
<dbReference type="EMBL" id="RBZY01000032">
    <property type="protein sequence ID" value="RWR18242.1"/>
    <property type="molecule type" value="Genomic_DNA"/>
</dbReference>
<dbReference type="AlphaFoldDB" id="A0A3S3MXG0"/>
<evidence type="ECO:0000313" key="1">
    <source>
        <dbReference type="EMBL" id="RWR18242.1"/>
    </source>
</evidence>